<evidence type="ECO:0000256" key="1">
    <source>
        <dbReference type="SAM" id="MobiDB-lite"/>
    </source>
</evidence>
<keyword evidence="2" id="KW-1133">Transmembrane helix</keyword>
<evidence type="ECO:0000256" key="2">
    <source>
        <dbReference type="SAM" id="Phobius"/>
    </source>
</evidence>
<dbReference type="AlphaFoldDB" id="A0A9D7HR45"/>
<comment type="caution">
    <text evidence="3">The sequence shown here is derived from an EMBL/GenBank/DDBJ whole genome shotgun (WGS) entry which is preliminary data.</text>
</comment>
<sequence length="208" mass="22524">MSEKDDQDWLDILAGRAAPGADPATVREAHMLRESILAERAAREAAAVESVTADPEAERRLIERARRGAPSAEAGVRESPERARSRWRLGLPGWRGAFALAATLVIAVGVFLALPKERVPVDAPATTRSGLPTLVTKQIADPQRYASDLGAALAAAGLSVEIKQEGEIWYVETTVPDKPDPRLVALFEKFEIFEIRPGALRIVVSQAQ</sequence>
<dbReference type="Proteomes" id="UP000807785">
    <property type="component" value="Unassembled WGS sequence"/>
</dbReference>
<keyword evidence="2" id="KW-0812">Transmembrane</keyword>
<gene>
    <name evidence="3" type="ORF">IPH26_09145</name>
</gene>
<protein>
    <submittedName>
        <fullName evidence="3">Uncharacterized protein</fullName>
    </submittedName>
</protein>
<evidence type="ECO:0000313" key="3">
    <source>
        <dbReference type="EMBL" id="MBK6973091.1"/>
    </source>
</evidence>
<name>A0A9D7HR45_9PROT</name>
<feature type="region of interest" description="Disordered" evidence="1">
    <location>
        <begin position="63"/>
        <end position="82"/>
    </location>
</feature>
<dbReference type="EMBL" id="JADJEV010000003">
    <property type="protein sequence ID" value="MBK6973091.1"/>
    <property type="molecule type" value="Genomic_DNA"/>
</dbReference>
<accession>A0A9D7HR45</accession>
<reference evidence="3" key="1">
    <citation type="submission" date="2020-10" db="EMBL/GenBank/DDBJ databases">
        <title>Connecting structure to function with the recovery of over 1000 high-quality activated sludge metagenome-assembled genomes encoding full-length rRNA genes using long-read sequencing.</title>
        <authorList>
            <person name="Singleton C.M."/>
            <person name="Petriglieri F."/>
            <person name="Kristensen J.M."/>
            <person name="Kirkegaard R.H."/>
            <person name="Michaelsen T.Y."/>
            <person name="Andersen M.H."/>
            <person name="Karst S.M."/>
            <person name="Dueholm M.S."/>
            <person name="Nielsen P.H."/>
            <person name="Albertsen M."/>
        </authorList>
    </citation>
    <scope>NUCLEOTIDE SEQUENCE</scope>
    <source>
        <strain evidence="3">Bjer_18-Q3-R1-45_BAT3C.347</strain>
    </source>
</reference>
<proteinExistence type="predicted"/>
<feature type="transmembrane region" description="Helical" evidence="2">
    <location>
        <begin position="94"/>
        <end position="114"/>
    </location>
</feature>
<evidence type="ECO:0000313" key="4">
    <source>
        <dbReference type="Proteomes" id="UP000807785"/>
    </source>
</evidence>
<organism evidence="3 4">
    <name type="scientific">Candidatus Methylophosphatis roskildensis</name>
    <dbReference type="NCBI Taxonomy" id="2899263"/>
    <lineage>
        <taxon>Bacteria</taxon>
        <taxon>Pseudomonadati</taxon>
        <taxon>Pseudomonadota</taxon>
        <taxon>Betaproteobacteria</taxon>
        <taxon>Nitrosomonadales</taxon>
        <taxon>Sterolibacteriaceae</taxon>
        <taxon>Candidatus Methylophosphatis</taxon>
    </lineage>
</organism>
<keyword evidence="2" id="KW-0472">Membrane</keyword>